<dbReference type="PANTHER" id="PTHR46502:SF15">
    <property type="entry name" value="16 KDA PHLOEM PROTEIN 1"/>
    <property type="match status" value="1"/>
</dbReference>
<keyword evidence="2" id="KW-0106">Calcium</keyword>
<dbReference type="Gene3D" id="2.60.40.150">
    <property type="entry name" value="C2 domain"/>
    <property type="match status" value="1"/>
</dbReference>
<proteinExistence type="predicted"/>
<reference evidence="4" key="1">
    <citation type="submission" date="2020-06" db="EMBL/GenBank/DDBJ databases">
        <authorList>
            <person name="Li T."/>
            <person name="Hu X."/>
            <person name="Zhang T."/>
            <person name="Song X."/>
            <person name="Zhang H."/>
            <person name="Dai N."/>
            <person name="Sheng W."/>
            <person name="Hou X."/>
            <person name="Wei L."/>
        </authorList>
    </citation>
    <scope>NUCLEOTIDE SEQUENCE</scope>
    <source>
        <strain evidence="4">KEN1</strain>
        <tissue evidence="4">Leaf</tissue>
    </source>
</reference>
<sequence length="150" mass="17278">MSMISTSNSTNGVMEVKLVAAKGLKGKDFFDKIDPYVVIQYRDQMQKSRIVRGHRGNPVWNEEFKFRVEYPAAETDNRNYNYKLVLQIIDHHAFISDHDLGQTTIYLKEVFERGVEKGEAEIGVQKYRVVSTDLTYNGEIQVGVHFTTKV</sequence>
<gene>
    <name evidence="4" type="ORF">Slati_1005700</name>
</gene>
<dbReference type="EMBL" id="JACGWN010000003">
    <property type="protein sequence ID" value="KAL0456665.1"/>
    <property type="molecule type" value="Genomic_DNA"/>
</dbReference>
<feature type="domain" description="C2" evidence="3">
    <location>
        <begin position="1"/>
        <end position="120"/>
    </location>
</feature>
<accession>A0AAW2XSZ3</accession>
<dbReference type="Pfam" id="PF00168">
    <property type="entry name" value="C2"/>
    <property type="match status" value="1"/>
</dbReference>
<organism evidence="4">
    <name type="scientific">Sesamum latifolium</name>
    <dbReference type="NCBI Taxonomy" id="2727402"/>
    <lineage>
        <taxon>Eukaryota</taxon>
        <taxon>Viridiplantae</taxon>
        <taxon>Streptophyta</taxon>
        <taxon>Embryophyta</taxon>
        <taxon>Tracheophyta</taxon>
        <taxon>Spermatophyta</taxon>
        <taxon>Magnoliopsida</taxon>
        <taxon>eudicotyledons</taxon>
        <taxon>Gunneridae</taxon>
        <taxon>Pentapetalae</taxon>
        <taxon>asterids</taxon>
        <taxon>lamiids</taxon>
        <taxon>Lamiales</taxon>
        <taxon>Pedaliaceae</taxon>
        <taxon>Sesamum</taxon>
    </lineage>
</organism>
<dbReference type="AlphaFoldDB" id="A0AAW2XSZ3"/>
<dbReference type="SUPFAM" id="SSF49562">
    <property type="entry name" value="C2 domain (Calcium/lipid-binding domain, CaLB)"/>
    <property type="match status" value="1"/>
</dbReference>
<evidence type="ECO:0000256" key="1">
    <source>
        <dbReference type="ARBA" id="ARBA00022723"/>
    </source>
</evidence>
<dbReference type="InterPro" id="IPR000008">
    <property type="entry name" value="C2_dom"/>
</dbReference>
<evidence type="ECO:0000313" key="4">
    <source>
        <dbReference type="EMBL" id="KAL0456665.1"/>
    </source>
</evidence>
<reference evidence="4" key="2">
    <citation type="journal article" date="2024" name="Plant">
        <title>Genomic evolution and insights into agronomic trait innovations of Sesamum species.</title>
        <authorList>
            <person name="Miao H."/>
            <person name="Wang L."/>
            <person name="Qu L."/>
            <person name="Liu H."/>
            <person name="Sun Y."/>
            <person name="Le M."/>
            <person name="Wang Q."/>
            <person name="Wei S."/>
            <person name="Zheng Y."/>
            <person name="Lin W."/>
            <person name="Duan Y."/>
            <person name="Cao H."/>
            <person name="Xiong S."/>
            <person name="Wang X."/>
            <person name="Wei L."/>
            <person name="Li C."/>
            <person name="Ma Q."/>
            <person name="Ju M."/>
            <person name="Zhao R."/>
            <person name="Li G."/>
            <person name="Mu C."/>
            <person name="Tian Q."/>
            <person name="Mei H."/>
            <person name="Zhang T."/>
            <person name="Gao T."/>
            <person name="Zhang H."/>
        </authorList>
    </citation>
    <scope>NUCLEOTIDE SEQUENCE</scope>
    <source>
        <strain evidence="4">KEN1</strain>
    </source>
</reference>
<keyword evidence="1" id="KW-0479">Metal-binding</keyword>
<dbReference type="GO" id="GO:0046872">
    <property type="term" value="F:metal ion binding"/>
    <property type="evidence" value="ECO:0007669"/>
    <property type="project" value="UniProtKB-KW"/>
</dbReference>
<comment type="caution">
    <text evidence="4">The sequence shown here is derived from an EMBL/GenBank/DDBJ whole genome shotgun (WGS) entry which is preliminary data.</text>
</comment>
<evidence type="ECO:0000259" key="3">
    <source>
        <dbReference type="PROSITE" id="PS50004"/>
    </source>
</evidence>
<name>A0AAW2XSZ3_9LAMI</name>
<dbReference type="PROSITE" id="PS50004">
    <property type="entry name" value="C2"/>
    <property type="match status" value="1"/>
</dbReference>
<evidence type="ECO:0000256" key="2">
    <source>
        <dbReference type="ARBA" id="ARBA00022837"/>
    </source>
</evidence>
<protein>
    <submittedName>
        <fullName evidence="4">Phloem protein 1</fullName>
    </submittedName>
</protein>
<dbReference type="InterPro" id="IPR035892">
    <property type="entry name" value="C2_domain_sf"/>
</dbReference>
<dbReference type="SMART" id="SM00239">
    <property type="entry name" value="C2"/>
    <property type="match status" value="1"/>
</dbReference>
<dbReference type="PANTHER" id="PTHR46502">
    <property type="entry name" value="C2 DOMAIN-CONTAINING"/>
    <property type="match status" value="1"/>
</dbReference>